<keyword evidence="12" id="KW-1185">Reference proteome</keyword>
<keyword evidence="5" id="KW-0479">Metal-binding</keyword>
<feature type="signal peptide" evidence="9">
    <location>
        <begin position="1"/>
        <end position="32"/>
    </location>
</feature>
<dbReference type="InterPro" id="IPR045249">
    <property type="entry name" value="HARBI1-like"/>
</dbReference>
<evidence type="ECO:0000313" key="11">
    <source>
        <dbReference type="EnsemblPlants" id="AUR62038629-RA:cds"/>
    </source>
</evidence>
<dbReference type="GO" id="GO:0004518">
    <property type="term" value="F:nuclease activity"/>
    <property type="evidence" value="ECO:0007669"/>
    <property type="project" value="UniProtKB-KW"/>
</dbReference>
<evidence type="ECO:0000256" key="5">
    <source>
        <dbReference type="ARBA" id="ARBA00022723"/>
    </source>
</evidence>
<evidence type="ECO:0000256" key="8">
    <source>
        <dbReference type="SAM" id="MobiDB-lite"/>
    </source>
</evidence>
<evidence type="ECO:0000259" key="10">
    <source>
        <dbReference type="Pfam" id="PF13359"/>
    </source>
</evidence>
<name>A0A803N0Z5_CHEQI</name>
<comment type="subcellular location">
    <subcellularLocation>
        <location evidence="2">Nucleus</location>
    </subcellularLocation>
</comment>
<evidence type="ECO:0000256" key="9">
    <source>
        <dbReference type="SAM" id="SignalP"/>
    </source>
</evidence>
<dbReference type="OMA" id="DEYCKSS"/>
<feature type="domain" description="DDE Tnp4" evidence="10">
    <location>
        <begin position="57"/>
        <end position="198"/>
    </location>
</feature>
<dbReference type="PANTHER" id="PTHR22930">
    <property type="match status" value="1"/>
</dbReference>
<keyword evidence="4" id="KW-0540">Nuclease</keyword>
<dbReference type="GO" id="GO:0046872">
    <property type="term" value="F:metal ion binding"/>
    <property type="evidence" value="ECO:0007669"/>
    <property type="project" value="UniProtKB-KW"/>
</dbReference>
<keyword evidence="6" id="KW-0378">Hydrolase</keyword>
<organism evidence="11 12">
    <name type="scientific">Chenopodium quinoa</name>
    <name type="common">Quinoa</name>
    <dbReference type="NCBI Taxonomy" id="63459"/>
    <lineage>
        <taxon>Eukaryota</taxon>
        <taxon>Viridiplantae</taxon>
        <taxon>Streptophyta</taxon>
        <taxon>Embryophyta</taxon>
        <taxon>Tracheophyta</taxon>
        <taxon>Spermatophyta</taxon>
        <taxon>Magnoliopsida</taxon>
        <taxon>eudicotyledons</taxon>
        <taxon>Gunneridae</taxon>
        <taxon>Pentapetalae</taxon>
        <taxon>Caryophyllales</taxon>
        <taxon>Chenopodiaceae</taxon>
        <taxon>Chenopodioideae</taxon>
        <taxon>Atripliceae</taxon>
        <taxon>Chenopodium</taxon>
    </lineage>
</organism>
<comment type="similarity">
    <text evidence="3">Belongs to the HARBI1 family.</text>
</comment>
<evidence type="ECO:0000256" key="2">
    <source>
        <dbReference type="ARBA" id="ARBA00004123"/>
    </source>
</evidence>
<keyword evidence="9" id="KW-0732">Signal</keyword>
<reference evidence="11" key="1">
    <citation type="journal article" date="2017" name="Nature">
        <title>The genome of Chenopodium quinoa.</title>
        <authorList>
            <person name="Jarvis D.E."/>
            <person name="Ho Y.S."/>
            <person name="Lightfoot D.J."/>
            <person name="Schmoeckel S.M."/>
            <person name="Li B."/>
            <person name="Borm T.J.A."/>
            <person name="Ohyanagi H."/>
            <person name="Mineta K."/>
            <person name="Michell C.T."/>
            <person name="Saber N."/>
            <person name="Kharbatia N.M."/>
            <person name="Rupper R.R."/>
            <person name="Sharp A.R."/>
            <person name="Dally N."/>
            <person name="Boughton B.A."/>
            <person name="Woo Y.H."/>
            <person name="Gao G."/>
            <person name="Schijlen E.G.W.M."/>
            <person name="Guo X."/>
            <person name="Momin A.A."/>
            <person name="Negrao S."/>
            <person name="Al-Babili S."/>
            <person name="Gehring C."/>
            <person name="Roessner U."/>
            <person name="Jung C."/>
            <person name="Murphy K."/>
            <person name="Arold S.T."/>
            <person name="Gojobori T."/>
            <person name="van der Linden C.G."/>
            <person name="van Loo E.N."/>
            <person name="Jellen E.N."/>
            <person name="Maughan P.J."/>
            <person name="Tester M."/>
        </authorList>
    </citation>
    <scope>NUCLEOTIDE SEQUENCE [LARGE SCALE GENOMIC DNA]</scope>
    <source>
        <strain evidence="11">cv. PI 614886</strain>
    </source>
</reference>
<evidence type="ECO:0000256" key="1">
    <source>
        <dbReference type="ARBA" id="ARBA00001968"/>
    </source>
</evidence>
<dbReference type="EnsemblPlants" id="AUR62038629-RA">
    <property type="protein sequence ID" value="AUR62038629-RA:cds"/>
    <property type="gene ID" value="AUR62038629"/>
</dbReference>
<protein>
    <recommendedName>
        <fullName evidence="10">DDE Tnp4 domain-containing protein</fullName>
    </recommendedName>
</protein>
<dbReference type="GO" id="GO:0005634">
    <property type="term" value="C:nucleus"/>
    <property type="evidence" value="ECO:0007669"/>
    <property type="project" value="UniProtKB-SubCell"/>
</dbReference>
<sequence>MMGAQFYRSGETISRQFHACLLAILKLHVVLLKKPTPIQVDCDNERWKYFKNCLGALDGTMILVNVPCEDRPKYRTRKGTLAMNVLGVCSPEMEFTYVLLGWEGSAHDGRILRDAISRPNGLKVPKGCYYLCDGGYTNGEGFLAPYRGHLYHLKEWNRGARQPLTAEEYFNLRHAKARNVIERCFGLLKGRWGILRSPSWMDESSASGGGRVRNKRFWTAEEDRVLVSALSELAATPHINSGLKTLVAKYRAISQMLNTSRFVWDDERKMVSVESFVYDEYCKSSKLQNLYGVSFPHFQELHNIYGKDYATGKPAEGYVEAINHLEKVAPSQVTLDSSDDEGAGGSETINSPP</sequence>
<feature type="region of interest" description="Disordered" evidence="8">
    <location>
        <begin position="331"/>
        <end position="353"/>
    </location>
</feature>
<dbReference type="PANTHER" id="PTHR22930:SF293">
    <property type="entry name" value="PROTEIN ALP1-LIKE"/>
    <property type="match status" value="1"/>
</dbReference>
<dbReference type="Pfam" id="PF13359">
    <property type="entry name" value="DDE_Tnp_4"/>
    <property type="match status" value="1"/>
</dbReference>
<keyword evidence="7" id="KW-0539">Nucleus</keyword>
<evidence type="ECO:0000256" key="3">
    <source>
        <dbReference type="ARBA" id="ARBA00006958"/>
    </source>
</evidence>
<evidence type="ECO:0000256" key="4">
    <source>
        <dbReference type="ARBA" id="ARBA00022722"/>
    </source>
</evidence>
<dbReference type="AlphaFoldDB" id="A0A803N0Z5"/>
<evidence type="ECO:0000313" key="12">
    <source>
        <dbReference type="Proteomes" id="UP000596660"/>
    </source>
</evidence>
<evidence type="ECO:0000256" key="7">
    <source>
        <dbReference type="ARBA" id="ARBA00023242"/>
    </source>
</evidence>
<reference evidence="11" key="2">
    <citation type="submission" date="2021-03" db="UniProtKB">
        <authorList>
            <consortium name="EnsemblPlants"/>
        </authorList>
    </citation>
    <scope>IDENTIFICATION</scope>
</reference>
<feature type="chain" id="PRO_5030818502" description="DDE Tnp4 domain-containing protein" evidence="9">
    <location>
        <begin position="33"/>
        <end position="353"/>
    </location>
</feature>
<comment type="cofactor">
    <cofactor evidence="1">
        <name>a divalent metal cation</name>
        <dbReference type="ChEBI" id="CHEBI:60240"/>
    </cofactor>
</comment>
<dbReference type="InterPro" id="IPR027806">
    <property type="entry name" value="HARBI1_dom"/>
</dbReference>
<proteinExistence type="inferred from homology"/>
<evidence type="ECO:0000256" key="6">
    <source>
        <dbReference type="ARBA" id="ARBA00022801"/>
    </source>
</evidence>
<dbReference type="GO" id="GO:0016787">
    <property type="term" value="F:hydrolase activity"/>
    <property type="evidence" value="ECO:0007669"/>
    <property type="project" value="UniProtKB-KW"/>
</dbReference>
<dbReference type="Proteomes" id="UP000596660">
    <property type="component" value="Unplaced"/>
</dbReference>
<dbReference type="Gramene" id="AUR62038629-RA">
    <property type="protein sequence ID" value="AUR62038629-RA:cds"/>
    <property type="gene ID" value="AUR62038629"/>
</dbReference>
<accession>A0A803N0Z5</accession>